<dbReference type="SUPFAM" id="SSF54928">
    <property type="entry name" value="RNA-binding domain, RBD"/>
    <property type="match status" value="1"/>
</dbReference>
<protein>
    <recommendedName>
        <fullName evidence="3">RRM domain-containing protein</fullName>
    </recommendedName>
</protein>
<dbReference type="InterPro" id="IPR035979">
    <property type="entry name" value="RBD_domain_sf"/>
</dbReference>
<evidence type="ECO:0000313" key="4">
    <source>
        <dbReference type="EMBL" id="KAL0969459.1"/>
    </source>
</evidence>
<dbReference type="SMART" id="SM00360">
    <property type="entry name" value="RRM"/>
    <property type="match status" value="1"/>
</dbReference>
<dbReference type="InterPro" id="IPR034268">
    <property type="entry name" value="RBM25_RRM"/>
</dbReference>
<proteinExistence type="predicted"/>
<dbReference type="Pfam" id="PF00076">
    <property type="entry name" value="RRM_1"/>
    <property type="match status" value="1"/>
</dbReference>
<gene>
    <name evidence="4" type="ORF">UPYG_G00227630</name>
</gene>
<dbReference type="Gene3D" id="3.30.70.330">
    <property type="match status" value="1"/>
</dbReference>
<sequence length="319" mass="36014">MQRRPFQLIVGYGVLSGIRQLKYVDTRRVHCVRAAWFQVTAPPKMSYPPHLNRLPQLPPGIRPPQFPGFPQGVPAGTPMIPVHMGIMTSAPVLVPTTVSMIQKPLLPRKDMNLVRAKDNEDSGGPTTTVFVGNISERASDMLVRQLLAKCGLVLSWKRVQGASGKLQAFGFCEYKEPESTLRSLRLLHELLLGDKKLLVKVDAKTKAQLEEWKAKKKSTNGAVKTEEGTKEEEAEEEALDEDTQHRDQLVKGAIEGLIREYGSELNAPSQDGDNHPRKRREKKKEEEDINVMEMEDDKRDLISREISKFRDTHKRSYGD</sequence>
<feature type="region of interest" description="Disordered" evidence="2">
    <location>
        <begin position="260"/>
        <end position="300"/>
    </location>
</feature>
<name>A0ABD0WCR7_UMBPY</name>
<keyword evidence="5" id="KW-1185">Reference proteome</keyword>
<feature type="domain" description="RRM" evidence="3">
    <location>
        <begin position="127"/>
        <end position="204"/>
    </location>
</feature>
<dbReference type="CDD" id="cd12446">
    <property type="entry name" value="RRM_RBM25"/>
    <property type="match status" value="1"/>
</dbReference>
<dbReference type="InterPro" id="IPR012677">
    <property type="entry name" value="Nucleotide-bd_a/b_plait_sf"/>
</dbReference>
<feature type="region of interest" description="Disordered" evidence="2">
    <location>
        <begin position="213"/>
        <end position="246"/>
    </location>
</feature>
<dbReference type="AlphaFoldDB" id="A0ABD0WCR7"/>
<accession>A0ABD0WCR7</accession>
<dbReference type="EMBL" id="JAGEUA010000007">
    <property type="protein sequence ID" value="KAL0969459.1"/>
    <property type="molecule type" value="Genomic_DNA"/>
</dbReference>
<dbReference type="InterPro" id="IPR052768">
    <property type="entry name" value="RBM25"/>
</dbReference>
<feature type="compositionally biased region" description="Acidic residues" evidence="2">
    <location>
        <begin position="229"/>
        <end position="241"/>
    </location>
</feature>
<organism evidence="4 5">
    <name type="scientific">Umbra pygmaea</name>
    <name type="common">Eastern mudminnow</name>
    <dbReference type="NCBI Taxonomy" id="75934"/>
    <lineage>
        <taxon>Eukaryota</taxon>
        <taxon>Metazoa</taxon>
        <taxon>Chordata</taxon>
        <taxon>Craniata</taxon>
        <taxon>Vertebrata</taxon>
        <taxon>Euteleostomi</taxon>
        <taxon>Actinopterygii</taxon>
        <taxon>Neopterygii</taxon>
        <taxon>Teleostei</taxon>
        <taxon>Protacanthopterygii</taxon>
        <taxon>Esociformes</taxon>
        <taxon>Umbridae</taxon>
        <taxon>Umbra</taxon>
    </lineage>
</organism>
<dbReference type="PANTHER" id="PTHR18806">
    <property type="entry name" value="RBM25 PROTEIN"/>
    <property type="match status" value="1"/>
</dbReference>
<dbReference type="GO" id="GO:0003723">
    <property type="term" value="F:RNA binding"/>
    <property type="evidence" value="ECO:0007669"/>
    <property type="project" value="UniProtKB-UniRule"/>
</dbReference>
<dbReference type="Proteomes" id="UP001557470">
    <property type="component" value="Unassembled WGS sequence"/>
</dbReference>
<dbReference type="InterPro" id="IPR000504">
    <property type="entry name" value="RRM_dom"/>
</dbReference>
<keyword evidence="1" id="KW-0694">RNA-binding</keyword>
<evidence type="ECO:0000259" key="3">
    <source>
        <dbReference type="PROSITE" id="PS50102"/>
    </source>
</evidence>
<evidence type="ECO:0000313" key="5">
    <source>
        <dbReference type="Proteomes" id="UP001557470"/>
    </source>
</evidence>
<evidence type="ECO:0000256" key="2">
    <source>
        <dbReference type="SAM" id="MobiDB-lite"/>
    </source>
</evidence>
<reference evidence="4 5" key="1">
    <citation type="submission" date="2024-06" db="EMBL/GenBank/DDBJ databases">
        <authorList>
            <person name="Pan Q."/>
            <person name="Wen M."/>
            <person name="Jouanno E."/>
            <person name="Zahm M."/>
            <person name="Klopp C."/>
            <person name="Cabau C."/>
            <person name="Louis A."/>
            <person name="Berthelot C."/>
            <person name="Parey E."/>
            <person name="Roest Crollius H."/>
            <person name="Montfort J."/>
            <person name="Robinson-Rechavi M."/>
            <person name="Bouchez O."/>
            <person name="Lampietro C."/>
            <person name="Lopez Roques C."/>
            <person name="Donnadieu C."/>
            <person name="Postlethwait J."/>
            <person name="Bobe J."/>
            <person name="Verreycken H."/>
            <person name="Guiguen Y."/>
        </authorList>
    </citation>
    <scope>NUCLEOTIDE SEQUENCE [LARGE SCALE GENOMIC DNA]</scope>
    <source>
        <strain evidence="4">Up_M1</strain>
        <tissue evidence="4">Testis</tissue>
    </source>
</reference>
<evidence type="ECO:0000256" key="1">
    <source>
        <dbReference type="PROSITE-ProRule" id="PRU00176"/>
    </source>
</evidence>
<dbReference type="PANTHER" id="PTHR18806:SF4">
    <property type="entry name" value="RNA-BINDING PROTEIN 25"/>
    <property type="match status" value="1"/>
</dbReference>
<comment type="caution">
    <text evidence="4">The sequence shown here is derived from an EMBL/GenBank/DDBJ whole genome shotgun (WGS) entry which is preliminary data.</text>
</comment>
<dbReference type="PROSITE" id="PS50102">
    <property type="entry name" value="RRM"/>
    <property type="match status" value="1"/>
</dbReference>